<dbReference type="PANTHER" id="PTHR43798">
    <property type="entry name" value="MONOACYLGLYCEROL LIPASE"/>
    <property type="match status" value="1"/>
</dbReference>
<dbReference type="Proteomes" id="UP001138894">
    <property type="component" value="Unassembled WGS sequence"/>
</dbReference>
<keyword evidence="4" id="KW-1185">Reference proteome</keyword>
<accession>A0A9X1F7I0</accession>
<comment type="caution">
    <text evidence="3">The sequence shown here is derived from an EMBL/GenBank/DDBJ whole genome shotgun (WGS) entry which is preliminary data.</text>
</comment>
<dbReference type="AlphaFoldDB" id="A0A9X1F7I0"/>
<gene>
    <name evidence="3" type="ORF">KCG49_05485</name>
</gene>
<dbReference type="GO" id="GO:0016787">
    <property type="term" value="F:hydrolase activity"/>
    <property type="evidence" value="ECO:0007669"/>
    <property type="project" value="UniProtKB-KW"/>
</dbReference>
<protein>
    <submittedName>
        <fullName evidence="3">Alpha/beta hydrolase</fullName>
    </submittedName>
</protein>
<feature type="signal peptide" evidence="1">
    <location>
        <begin position="1"/>
        <end position="20"/>
    </location>
</feature>
<feature type="chain" id="PRO_5040965164" evidence="1">
    <location>
        <begin position="21"/>
        <end position="352"/>
    </location>
</feature>
<dbReference type="InterPro" id="IPR050266">
    <property type="entry name" value="AB_hydrolase_sf"/>
</dbReference>
<dbReference type="PANTHER" id="PTHR43798:SF20">
    <property type="entry name" value="2-SUCCINYL-6-HYDROXY-2,4-CYCLOHEXADIENE-1-CARBOXYLATE SYNTHASE-RELATED"/>
    <property type="match status" value="1"/>
</dbReference>
<evidence type="ECO:0000313" key="4">
    <source>
        <dbReference type="Proteomes" id="UP001138894"/>
    </source>
</evidence>
<evidence type="ECO:0000256" key="1">
    <source>
        <dbReference type="SAM" id="SignalP"/>
    </source>
</evidence>
<feature type="domain" description="AB hydrolase-1" evidence="2">
    <location>
        <begin position="51"/>
        <end position="335"/>
    </location>
</feature>
<evidence type="ECO:0000313" key="3">
    <source>
        <dbReference type="EMBL" id="MBV7268649.1"/>
    </source>
</evidence>
<dbReference type="RefSeq" id="WP_218545190.1">
    <property type="nucleotide sequence ID" value="NZ_JAGSPD010000003.1"/>
</dbReference>
<keyword evidence="3" id="KW-0378">Hydrolase</keyword>
<reference evidence="3" key="1">
    <citation type="submission" date="2021-04" db="EMBL/GenBank/DDBJ databases">
        <authorList>
            <person name="Pira H."/>
            <person name="Risdian C."/>
            <person name="Wink J."/>
        </authorList>
    </citation>
    <scope>NUCLEOTIDE SEQUENCE</scope>
    <source>
        <strain evidence="3">WHY3</strain>
    </source>
</reference>
<dbReference type="Pfam" id="PF00561">
    <property type="entry name" value="Abhydrolase_1"/>
    <property type="match status" value="1"/>
</dbReference>
<proteinExistence type="predicted"/>
<sequence length="352" mass="40564">MYSKIILLILILFTNSITTAQEKVKDFFYVEPETKNLPVFVRGNLESSKILLYVQGGGAENGIDFGRSDYPKWKNTLETKVAIAYFDQRGLNRNIKKIDTSKINARQVLKDIITIAESLKQKYESEIHLFGHSMGGIDILKCLAIFPEETAFIKSGIVFNTPITSDFSPERYNHYRPLYLKNIAKEFIEHGKDSVYWQKAYNWMLETDSISTIEASRQWNTYVDNAFKAIKKKIGLGMVLKTVFARPYNPISYLNNKDNKFVADKLWYAEKELWDTGKQTAIWELLPNIKHSILLITGRYDAIAVPEEQREAHNLIENSRIKILPDCTHESYIVQPILFNQAILSFLGLSDK</sequence>
<keyword evidence="1" id="KW-0732">Signal</keyword>
<dbReference type="InterPro" id="IPR000073">
    <property type="entry name" value="AB_hydrolase_1"/>
</dbReference>
<organism evidence="3 4">
    <name type="scientific">Winogradskyella luteola</name>
    <dbReference type="NCBI Taxonomy" id="2828330"/>
    <lineage>
        <taxon>Bacteria</taxon>
        <taxon>Pseudomonadati</taxon>
        <taxon>Bacteroidota</taxon>
        <taxon>Flavobacteriia</taxon>
        <taxon>Flavobacteriales</taxon>
        <taxon>Flavobacteriaceae</taxon>
        <taxon>Winogradskyella</taxon>
    </lineage>
</organism>
<evidence type="ECO:0000259" key="2">
    <source>
        <dbReference type="Pfam" id="PF00561"/>
    </source>
</evidence>
<name>A0A9X1F7I0_9FLAO</name>
<dbReference type="GO" id="GO:0016020">
    <property type="term" value="C:membrane"/>
    <property type="evidence" value="ECO:0007669"/>
    <property type="project" value="TreeGrafter"/>
</dbReference>
<dbReference type="EMBL" id="JAGSPD010000003">
    <property type="protein sequence ID" value="MBV7268649.1"/>
    <property type="molecule type" value="Genomic_DNA"/>
</dbReference>